<evidence type="ECO:0000313" key="2">
    <source>
        <dbReference type="EMBL" id="SHK97591.1"/>
    </source>
</evidence>
<reference evidence="2 3" key="1">
    <citation type="submission" date="2016-11" db="EMBL/GenBank/DDBJ databases">
        <authorList>
            <person name="Varghese N."/>
            <person name="Submissions S."/>
        </authorList>
    </citation>
    <scope>NUCLEOTIDE SEQUENCE [LARGE SCALE GENOMIC DNA]</scope>
    <source>
        <strain evidence="2 3">CGMCC 1.12174</strain>
        <strain evidence="1 4">DSM 26351</strain>
    </source>
</reference>
<protein>
    <submittedName>
        <fullName evidence="2">Uncharacterized protein</fullName>
    </submittedName>
</protein>
<proteinExistence type="predicted"/>
<dbReference type="EMBL" id="FOKU01000004">
    <property type="protein sequence ID" value="SFC00098.1"/>
    <property type="molecule type" value="Genomic_DNA"/>
</dbReference>
<dbReference type="Proteomes" id="UP000198940">
    <property type="component" value="Unassembled WGS sequence"/>
</dbReference>
<dbReference type="Proteomes" id="UP000184031">
    <property type="component" value="Unassembled WGS sequence"/>
</dbReference>
<keyword evidence="4" id="KW-1185">Reference proteome</keyword>
<comment type="caution">
    <text evidence="2">The sequence shown here is derived from an EMBL/GenBank/DDBJ whole genome shotgun (WGS) entry which is preliminary data.</text>
</comment>
<dbReference type="STRING" id="1055723.SAMN05216293_2328"/>
<accession>A0A1M6WVB9</accession>
<evidence type="ECO:0000313" key="1">
    <source>
        <dbReference type="EMBL" id="SFC00098.1"/>
    </source>
</evidence>
<evidence type="ECO:0000313" key="4">
    <source>
        <dbReference type="Proteomes" id="UP000198940"/>
    </source>
</evidence>
<organism evidence="2 3">
    <name type="scientific">Flagellimonas taeanensis</name>
    <dbReference type="NCBI Taxonomy" id="1005926"/>
    <lineage>
        <taxon>Bacteria</taxon>
        <taxon>Pseudomonadati</taxon>
        <taxon>Bacteroidota</taxon>
        <taxon>Flavobacteriia</taxon>
        <taxon>Flavobacteriales</taxon>
        <taxon>Flavobacteriaceae</taxon>
        <taxon>Flagellimonas</taxon>
    </lineage>
</organism>
<gene>
    <name evidence="1" type="ORF">SAMN04487891_104271</name>
    <name evidence="2" type="ORF">SAMN05216293_2328</name>
</gene>
<name>A0A1M6WVB9_9FLAO</name>
<dbReference type="AlphaFoldDB" id="A0A1M6WVB9"/>
<sequence length="46" mass="5785">MIFPIFYKYHLVFKHLMFHNDLKQNSKTWNPSHEFEPHFVIMYTNI</sequence>
<evidence type="ECO:0000313" key="3">
    <source>
        <dbReference type="Proteomes" id="UP000184031"/>
    </source>
</evidence>
<dbReference type="EMBL" id="FRAT01000006">
    <property type="protein sequence ID" value="SHK97591.1"/>
    <property type="molecule type" value="Genomic_DNA"/>
</dbReference>